<dbReference type="EMBL" id="PUBV01000008">
    <property type="protein sequence ID" value="PWB08038.1"/>
    <property type="molecule type" value="Genomic_DNA"/>
</dbReference>
<protein>
    <submittedName>
        <fullName evidence="2">PD-(D/E)XK nuclease family protein</fullName>
    </submittedName>
</protein>
<dbReference type="InterPro" id="IPR027417">
    <property type="entry name" value="P-loop_NTPase"/>
</dbReference>
<evidence type="ECO:0000259" key="1">
    <source>
        <dbReference type="Pfam" id="PF12705"/>
    </source>
</evidence>
<evidence type="ECO:0000313" key="2">
    <source>
        <dbReference type="EMBL" id="PWB08038.1"/>
    </source>
</evidence>
<gene>
    <name evidence="2" type="ORF">C5O25_05435</name>
</gene>
<comment type="caution">
    <text evidence="2">The sequence shown here is derived from an EMBL/GenBank/DDBJ whole genome shotgun (WGS) entry which is preliminary data.</text>
</comment>
<dbReference type="SUPFAM" id="SSF52540">
    <property type="entry name" value="P-loop containing nucleoside triphosphate hydrolases"/>
    <property type="match status" value="1"/>
</dbReference>
<accession>A0A2V1IY43</accession>
<dbReference type="InterPro" id="IPR038726">
    <property type="entry name" value="PDDEXK_AddAB-type"/>
</dbReference>
<dbReference type="Proteomes" id="UP000244925">
    <property type="component" value="Unassembled WGS sequence"/>
</dbReference>
<dbReference type="Gene3D" id="3.90.320.10">
    <property type="match status" value="1"/>
</dbReference>
<proteinExistence type="predicted"/>
<name>A0A2V1IY43_9BACT</name>
<organism evidence="2 3">
    <name type="scientific">Paramuribaculum intestinale</name>
    <dbReference type="NCBI Taxonomy" id="2094151"/>
    <lineage>
        <taxon>Bacteria</taxon>
        <taxon>Pseudomonadati</taxon>
        <taxon>Bacteroidota</taxon>
        <taxon>Bacteroidia</taxon>
        <taxon>Bacteroidales</taxon>
        <taxon>Muribaculaceae</taxon>
        <taxon>Paramuribaculum</taxon>
    </lineage>
</organism>
<dbReference type="Pfam" id="PF12705">
    <property type="entry name" value="PDDEXK_1"/>
    <property type="match status" value="1"/>
</dbReference>
<evidence type="ECO:0000313" key="3">
    <source>
        <dbReference type="Proteomes" id="UP000244925"/>
    </source>
</evidence>
<dbReference type="GeneID" id="93423855"/>
<dbReference type="AlphaFoldDB" id="A0A2V1IY43"/>
<sequence>MKSFLRRIANRYIANEADDIGRVCFVFPNKRSATFFREAVELESDGRIRNIRTKTINSFVAGFSRAREAERLEALFVMFREYRRILEEQTTSSADDALDFDRFAFWGDMLINDFNDVDRYLADPDKIFVNAKRFKEINSNYLTPEQVEAIKRYWGEDRSQMSVENFWTHVDSRGRSTVHTKFLRLWEVMALLYHRYRDALRSRRLTTSGAIFREAADAIRKGDSLRRMPYRRYVFIGFNLLSTSEHIIFSRLRDKGMADFYWDCDSPILLSTDNPAGRFIRANMAEFPSLYQIDGDTKPTSPMIDIVGVPGNMAQIYAASQTLADWISGGKIADPANAIDTAVVLPDESLFVPLVHNMPEEITDINVTMGFPFRQSPVSTLLRLISSLQMHSREGRNGPTFFHEDVSNLLVDPNVRRVAPDEADALADEILSSRLFRVEERLIQNNYPSLAPIFTAVRLTDSTDRICDYLRQMATLLLDSTAEQGVARHFLDAYIAKIDEIQATIQHHGIEMRGATLVRMIERSLQSEIVHFKGEPLAGLQVMGVLETRALDFDNIIVMSMNERIFPRRNHANSFIPESIRRGYGLPTSDFQESVYAYYFYRLISRASRVTLTYDVRTSGLRTGELSRYAVQLLYLSSGATVTHRQLKFNNGRNERHAIAVNKTASIMKKLMRFTSKASKGNELNLSASNINTYLSCPLEFYLRYVEGFDPSDELHDYIDASTNGTIVHDTAEAFYNMLKGDASEVTVTADMLQHHIDHPEAALEKIITRVINKNFLRLGDNCLNPLKGEALIAGKLVESLILTMLRREKDLTPFRFISAEEPFLAHIDAGLPFTLRLKQRIDRIDRVAGRLRIVDYKTGGDSTTIDADLDRLFARGYCDVKAVRQLIIYCMVYAAQHDPEEPIQPLIYKFRDMALGGIQPLRIKADRYRLEDLTDYHQVIDGFRERLNEVLREIFDPSVPFSATDDEKSCTFCHFKAICGRNGKTD</sequence>
<dbReference type="RefSeq" id="WP_107035722.1">
    <property type="nucleotide sequence ID" value="NZ_CAONGC010000008.1"/>
</dbReference>
<dbReference type="InterPro" id="IPR011604">
    <property type="entry name" value="PDDEXK-like_dom_sf"/>
</dbReference>
<reference evidence="3" key="1">
    <citation type="submission" date="2018-02" db="EMBL/GenBank/DDBJ databases">
        <authorList>
            <person name="Clavel T."/>
            <person name="Strowig T."/>
        </authorList>
    </citation>
    <scope>NUCLEOTIDE SEQUENCE [LARGE SCALE GENOMIC DNA]</scope>
    <source>
        <strain evidence="3">DSM 100764</strain>
    </source>
</reference>
<feature type="domain" description="PD-(D/E)XK endonuclease-like" evidence="1">
    <location>
        <begin position="686"/>
        <end position="980"/>
    </location>
</feature>
<keyword evidence="3" id="KW-1185">Reference proteome</keyword>